<dbReference type="EMBL" id="NSIT01000553">
    <property type="protein sequence ID" value="PJE77495.1"/>
    <property type="molecule type" value="Genomic_DNA"/>
</dbReference>
<gene>
    <name evidence="1" type="ORF">CI610_03581</name>
</gene>
<protein>
    <submittedName>
        <fullName evidence="1">Uncharacterized protein</fullName>
    </submittedName>
</protein>
<name>A0A2H9T2N6_9ZZZZ</name>
<sequence length="39" mass="4817">MASLTYQHSDRMDMVVGYERNQKSGYHSDNYYFRLKYDF</sequence>
<comment type="caution">
    <text evidence="1">The sequence shown here is derived from an EMBL/GenBank/DDBJ whole genome shotgun (WGS) entry which is preliminary data.</text>
</comment>
<proteinExistence type="predicted"/>
<reference evidence="1" key="1">
    <citation type="journal article" date="2017" name="Appl. Environ. Microbiol.">
        <title>Molecular characterization of an Endozoicomonas-like organism causing infection in king scallop Pecten maximus L.</title>
        <authorList>
            <person name="Cano I."/>
            <person name="van Aerle R."/>
            <person name="Ross S."/>
            <person name="Verner-Jeffreys D.W."/>
            <person name="Paley R.K."/>
            <person name="Rimmer G."/>
            <person name="Ryder D."/>
            <person name="Hooper P."/>
            <person name="Stone D."/>
            <person name="Feist S.W."/>
        </authorList>
    </citation>
    <scope>NUCLEOTIDE SEQUENCE</scope>
</reference>
<accession>A0A2H9T2N6</accession>
<organism evidence="1">
    <name type="scientific">invertebrate metagenome</name>
    <dbReference type="NCBI Taxonomy" id="1711999"/>
    <lineage>
        <taxon>unclassified sequences</taxon>
        <taxon>metagenomes</taxon>
        <taxon>organismal metagenomes</taxon>
    </lineage>
</organism>
<dbReference type="AlphaFoldDB" id="A0A2H9T2N6"/>
<evidence type="ECO:0000313" key="1">
    <source>
        <dbReference type="EMBL" id="PJE77495.1"/>
    </source>
</evidence>